<dbReference type="EMBL" id="LGRX02016694">
    <property type="protein sequence ID" value="KAK3261752.1"/>
    <property type="molecule type" value="Genomic_DNA"/>
</dbReference>
<evidence type="ECO:0000313" key="2">
    <source>
        <dbReference type="EMBL" id="KAK3261752.1"/>
    </source>
</evidence>
<evidence type="ECO:0000256" key="1">
    <source>
        <dbReference type="SAM" id="MobiDB-lite"/>
    </source>
</evidence>
<evidence type="ECO:0000313" key="3">
    <source>
        <dbReference type="Proteomes" id="UP001190700"/>
    </source>
</evidence>
<protein>
    <submittedName>
        <fullName evidence="2">Uncharacterized protein</fullName>
    </submittedName>
</protein>
<accession>A0AAE0KV15</accession>
<sequence>MLCVIHPARAARLKCQFRRHRMTNAYAATKAEKTKYEEDKDIVVSEVYSKGRHRKWTNKRFRQHQPGDEYFGDATNISKLAKVIVALKSELATAGLDTDVFDLDHPTLGVQRFWRWWKSKQNIGKERGKRKIPPRSSPVAQLPGPTTAANTNIKMRVLKKERR</sequence>
<dbReference type="AlphaFoldDB" id="A0AAE0KV15"/>
<keyword evidence="3" id="KW-1185">Reference proteome</keyword>
<proteinExistence type="predicted"/>
<gene>
    <name evidence="2" type="ORF">CYMTET_29355</name>
</gene>
<dbReference type="Proteomes" id="UP001190700">
    <property type="component" value="Unassembled WGS sequence"/>
</dbReference>
<name>A0AAE0KV15_9CHLO</name>
<feature type="region of interest" description="Disordered" evidence="1">
    <location>
        <begin position="125"/>
        <end position="163"/>
    </location>
</feature>
<organism evidence="2 3">
    <name type="scientific">Cymbomonas tetramitiformis</name>
    <dbReference type="NCBI Taxonomy" id="36881"/>
    <lineage>
        <taxon>Eukaryota</taxon>
        <taxon>Viridiplantae</taxon>
        <taxon>Chlorophyta</taxon>
        <taxon>Pyramimonadophyceae</taxon>
        <taxon>Pyramimonadales</taxon>
        <taxon>Pyramimonadaceae</taxon>
        <taxon>Cymbomonas</taxon>
    </lineage>
</organism>
<comment type="caution">
    <text evidence="2">The sequence shown here is derived from an EMBL/GenBank/DDBJ whole genome shotgun (WGS) entry which is preliminary data.</text>
</comment>
<reference evidence="2 3" key="1">
    <citation type="journal article" date="2015" name="Genome Biol. Evol.">
        <title>Comparative Genomics of a Bacterivorous Green Alga Reveals Evolutionary Causalities and Consequences of Phago-Mixotrophic Mode of Nutrition.</title>
        <authorList>
            <person name="Burns J.A."/>
            <person name="Paasch A."/>
            <person name="Narechania A."/>
            <person name="Kim E."/>
        </authorList>
    </citation>
    <scope>NUCLEOTIDE SEQUENCE [LARGE SCALE GENOMIC DNA]</scope>
    <source>
        <strain evidence="2 3">PLY_AMNH</strain>
    </source>
</reference>